<evidence type="ECO:0008006" key="4">
    <source>
        <dbReference type="Google" id="ProtNLM"/>
    </source>
</evidence>
<gene>
    <name evidence="2" type="ORF">ACFO3E_11610</name>
</gene>
<name>A0ABV9F1V3_9SPHN</name>
<keyword evidence="3" id="KW-1185">Reference proteome</keyword>
<reference evidence="3" key="1">
    <citation type="journal article" date="2019" name="Int. J. Syst. Evol. Microbiol.">
        <title>The Global Catalogue of Microorganisms (GCM) 10K type strain sequencing project: providing services to taxonomists for standard genome sequencing and annotation.</title>
        <authorList>
            <consortium name="The Broad Institute Genomics Platform"/>
            <consortium name="The Broad Institute Genome Sequencing Center for Infectious Disease"/>
            <person name="Wu L."/>
            <person name="Ma J."/>
        </authorList>
    </citation>
    <scope>NUCLEOTIDE SEQUENCE [LARGE SCALE GENOMIC DNA]</scope>
    <source>
        <strain evidence="3">NBRC 103632</strain>
    </source>
</reference>
<evidence type="ECO:0000313" key="3">
    <source>
        <dbReference type="Proteomes" id="UP001595957"/>
    </source>
</evidence>
<dbReference type="RefSeq" id="WP_225870629.1">
    <property type="nucleotide sequence ID" value="NZ_JBHSFZ010000025.1"/>
</dbReference>
<dbReference type="Proteomes" id="UP001595957">
    <property type="component" value="Unassembled WGS sequence"/>
</dbReference>
<accession>A0ABV9F1V3</accession>
<evidence type="ECO:0000313" key="2">
    <source>
        <dbReference type="EMBL" id="MFC4594832.1"/>
    </source>
</evidence>
<sequence>MEEALVQEQNAAKSAMAALEERLARLKAEIRELREKQARAFQQLEERAERERQKYDAARSRWRTS</sequence>
<dbReference type="EMBL" id="JBHSFZ010000025">
    <property type="protein sequence ID" value="MFC4594832.1"/>
    <property type="molecule type" value="Genomic_DNA"/>
</dbReference>
<feature type="compositionally biased region" description="Basic and acidic residues" evidence="1">
    <location>
        <begin position="45"/>
        <end position="59"/>
    </location>
</feature>
<evidence type="ECO:0000256" key="1">
    <source>
        <dbReference type="SAM" id="MobiDB-lite"/>
    </source>
</evidence>
<organism evidence="2 3">
    <name type="scientific">Sphingobium tyrosinilyticum</name>
    <dbReference type="NCBI Taxonomy" id="2715436"/>
    <lineage>
        <taxon>Bacteria</taxon>
        <taxon>Pseudomonadati</taxon>
        <taxon>Pseudomonadota</taxon>
        <taxon>Alphaproteobacteria</taxon>
        <taxon>Sphingomonadales</taxon>
        <taxon>Sphingomonadaceae</taxon>
        <taxon>Sphingobium</taxon>
    </lineage>
</organism>
<protein>
    <recommendedName>
        <fullName evidence="4">Transposase</fullName>
    </recommendedName>
</protein>
<comment type="caution">
    <text evidence="2">The sequence shown here is derived from an EMBL/GenBank/DDBJ whole genome shotgun (WGS) entry which is preliminary data.</text>
</comment>
<feature type="region of interest" description="Disordered" evidence="1">
    <location>
        <begin position="45"/>
        <end position="65"/>
    </location>
</feature>
<proteinExistence type="predicted"/>